<proteinExistence type="predicted"/>
<evidence type="ECO:0000313" key="1">
    <source>
        <dbReference type="EMBL" id="KAI0090766.1"/>
    </source>
</evidence>
<comment type="caution">
    <text evidence="1">The sequence shown here is derived from an EMBL/GenBank/DDBJ whole genome shotgun (WGS) entry which is preliminary data.</text>
</comment>
<evidence type="ECO:0000313" key="2">
    <source>
        <dbReference type="Proteomes" id="UP001055072"/>
    </source>
</evidence>
<accession>A0ACB8U962</accession>
<dbReference type="Proteomes" id="UP001055072">
    <property type="component" value="Unassembled WGS sequence"/>
</dbReference>
<keyword evidence="2" id="KW-1185">Reference proteome</keyword>
<dbReference type="EMBL" id="MU274907">
    <property type="protein sequence ID" value="KAI0090766.1"/>
    <property type="molecule type" value="Genomic_DNA"/>
</dbReference>
<gene>
    <name evidence="1" type="ORF">BDY19DRAFT_992181</name>
</gene>
<reference evidence="1" key="1">
    <citation type="journal article" date="2021" name="Environ. Microbiol.">
        <title>Gene family expansions and transcriptome signatures uncover fungal adaptations to wood decay.</title>
        <authorList>
            <person name="Hage H."/>
            <person name="Miyauchi S."/>
            <person name="Viragh M."/>
            <person name="Drula E."/>
            <person name="Min B."/>
            <person name="Chaduli D."/>
            <person name="Navarro D."/>
            <person name="Favel A."/>
            <person name="Norest M."/>
            <person name="Lesage-Meessen L."/>
            <person name="Balint B."/>
            <person name="Merenyi Z."/>
            <person name="de Eugenio L."/>
            <person name="Morin E."/>
            <person name="Martinez A.T."/>
            <person name="Baldrian P."/>
            <person name="Stursova M."/>
            <person name="Martinez M.J."/>
            <person name="Novotny C."/>
            <person name="Magnuson J.K."/>
            <person name="Spatafora J.W."/>
            <person name="Maurice S."/>
            <person name="Pangilinan J."/>
            <person name="Andreopoulos W."/>
            <person name="LaButti K."/>
            <person name="Hundley H."/>
            <person name="Na H."/>
            <person name="Kuo A."/>
            <person name="Barry K."/>
            <person name="Lipzen A."/>
            <person name="Henrissat B."/>
            <person name="Riley R."/>
            <person name="Ahrendt S."/>
            <person name="Nagy L.G."/>
            <person name="Grigoriev I.V."/>
            <person name="Martin F."/>
            <person name="Rosso M.N."/>
        </authorList>
    </citation>
    <scope>NUCLEOTIDE SEQUENCE</scope>
    <source>
        <strain evidence="1">CBS 384.51</strain>
    </source>
</reference>
<organism evidence="1 2">
    <name type="scientific">Irpex rosettiformis</name>
    <dbReference type="NCBI Taxonomy" id="378272"/>
    <lineage>
        <taxon>Eukaryota</taxon>
        <taxon>Fungi</taxon>
        <taxon>Dikarya</taxon>
        <taxon>Basidiomycota</taxon>
        <taxon>Agaricomycotina</taxon>
        <taxon>Agaricomycetes</taxon>
        <taxon>Polyporales</taxon>
        <taxon>Irpicaceae</taxon>
        <taxon>Irpex</taxon>
    </lineage>
</organism>
<sequence>MATAGALTPYTGGSAVTVSPKTDATQLREMIGVTKTTLETIGQQFRILQEQQAKIANVGPTMENAASQIDGLRRQIRRQDRKQQARMHEVKELIRQQLKEQATRQLQSHIQEEIRREIVAQVKEQVDLQIREHLPVTLDEQARESKGQLVEVKHALMNSESRRANSNLRTDNLTDQLAVVLKPDGTRSDVYPHNLHSLFAYSDEMLTVLLRDHELSVNEEREKNLNRFMAHIGVGFRLVPIPGMPGTNEAKDDSSVSPTQESTTSRRWE</sequence>
<name>A0ACB8U962_9APHY</name>
<protein>
    <submittedName>
        <fullName evidence="1">Uncharacterized protein</fullName>
    </submittedName>
</protein>